<organism evidence="7 8">
    <name type="scientific">Scyliorhinus torazame</name>
    <name type="common">Cloudy catshark</name>
    <name type="synonym">Catulus torazame</name>
    <dbReference type="NCBI Taxonomy" id="75743"/>
    <lineage>
        <taxon>Eukaryota</taxon>
        <taxon>Metazoa</taxon>
        <taxon>Chordata</taxon>
        <taxon>Craniata</taxon>
        <taxon>Vertebrata</taxon>
        <taxon>Chondrichthyes</taxon>
        <taxon>Elasmobranchii</taxon>
        <taxon>Galeomorphii</taxon>
        <taxon>Galeoidea</taxon>
        <taxon>Carcharhiniformes</taxon>
        <taxon>Scyliorhinidae</taxon>
        <taxon>Scyliorhinus</taxon>
    </lineage>
</organism>
<evidence type="ECO:0000256" key="2">
    <source>
        <dbReference type="ARBA" id="ARBA00022786"/>
    </source>
</evidence>
<dbReference type="AlphaFoldDB" id="A0A401P4P4"/>
<evidence type="ECO:0000313" key="8">
    <source>
        <dbReference type="Proteomes" id="UP000288216"/>
    </source>
</evidence>
<reference evidence="7 8" key="1">
    <citation type="journal article" date="2018" name="Nat. Ecol. Evol.">
        <title>Shark genomes provide insights into elasmobranch evolution and the origin of vertebrates.</title>
        <authorList>
            <person name="Hara Y"/>
            <person name="Yamaguchi K"/>
            <person name="Onimaru K"/>
            <person name="Kadota M"/>
            <person name="Koyanagi M"/>
            <person name="Keeley SD"/>
            <person name="Tatsumi K"/>
            <person name="Tanaka K"/>
            <person name="Motone F"/>
            <person name="Kageyama Y"/>
            <person name="Nozu R"/>
            <person name="Adachi N"/>
            <person name="Nishimura O"/>
            <person name="Nakagawa R"/>
            <person name="Tanegashima C"/>
            <person name="Kiyatake I"/>
            <person name="Matsumoto R"/>
            <person name="Murakumo K"/>
            <person name="Nishida K"/>
            <person name="Terakita A"/>
            <person name="Kuratani S"/>
            <person name="Sato K"/>
            <person name="Hyodo S Kuraku.S."/>
        </authorList>
    </citation>
    <scope>NUCLEOTIDE SEQUENCE [LARGE SCALE GENOMIC DNA]</scope>
</reference>
<dbReference type="OrthoDB" id="3219396at2759"/>
<dbReference type="PANTHER" id="PTHR20933:SF3">
    <property type="entry name" value="F-BOX ONLY PROTEIN 33"/>
    <property type="match status" value="1"/>
</dbReference>
<dbReference type="GO" id="GO:0031398">
    <property type="term" value="P:positive regulation of protein ubiquitination"/>
    <property type="evidence" value="ECO:0007669"/>
    <property type="project" value="TreeGrafter"/>
</dbReference>
<dbReference type="Gene3D" id="3.80.10.10">
    <property type="entry name" value="Ribonuclease Inhibitor"/>
    <property type="match status" value="1"/>
</dbReference>
<gene>
    <name evidence="7" type="ORF">scyTo_0008178</name>
</gene>
<dbReference type="InterPro" id="IPR036047">
    <property type="entry name" value="F-box-like_dom_sf"/>
</dbReference>
<dbReference type="FunFam" id="1.20.1280.50:FF:000005">
    <property type="entry name" value="F-box/LRR-repeat protein 3 isoform X1"/>
    <property type="match status" value="1"/>
</dbReference>
<comment type="function">
    <text evidence="1">Substrate-recognition component of the SCF (SKP1-CUL1-F-box protein)-type E3 ubiquitin ligase complex.</text>
</comment>
<dbReference type="EMBL" id="BFAA01003081">
    <property type="protein sequence ID" value="GCB68092.1"/>
    <property type="molecule type" value="Genomic_DNA"/>
</dbReference>
<evidence type="ECO:0000256" key="1">
    <source>
        <dbReference type="ARBA" id="ARBA00003437"/>
    </source>
</evidence>
<dbReference type="Proteomes" id="UP000288216">
    <property type="component" value="Unassembled WGS sequence"/>
</dbReference>
<keyword evidence="2" id="KW-0833">Ubl conjugation pathway</keyword>
<dbReference type="SUPFAM" id="SSF52047">
    <property type="entry name" value="RNI-like"/>
    <property type="match status" value="1"/>
</dbReference>
<dbReference type="Gene3D" id="1.20.1280.50">
    <property type="match status" value="1"/>
</dbReference>
<dbReference type="OMA" id="SCDCERE"/>
<dbReference type="STRING" id="75743.A0A401P4P4"/>
<dbReference type="FunFam" id="3.80.10.10:FF:000260">
    <property type="entry name" value="F-box/LRR-repeat protein 8"/>
    <property type="match status" value="1"/>
</dbReference>
<name>A0A401P4P4_SCYTO</name>
<evidence type="ECO:0000256" key="5">
    <source>
        <dbReference type="ARBA" id="ARBA00077971"/>
    </source>
</evidence>
<sequence>MEIPEEVLALIFSYLSVCERHSAAQVCRRWADAVVSPAVWYYTVVRCDSGEENDRNVHVCQHFQHNVKYLKITCDQSLKANRKNFARILHNLSETATNLLGLSMVCTGQNPYFYSGQDLLQSVNNLFKANSYLHLRHIDFRKMPFTLDDGTIQLVSSRSPCLESLFINNKTFVCKVTSETLKEALRHCPNLSALGLFYTSLTEAVLAELLNAKRLPLKLLQLHCERMDQYNPTISEEMWKTLAKRHQTLSVDIELDHTVPAKKIPQILQPAIPVASIELNTFTFMVEQVSFISRNYHSTLKRAVLQTTSSDKLNQALLQLASCCLSLEEIHCYCVVSVAVVQAFLLHCPRLCKYTLKTSKEPHPWLPEILQ</sequence>
<evidence type="ECO:0000259" key="6">
    <source>
        <dbReference type="PROSITE" id="PS50181"/>
    </source>
</evidence>
<evidence type="ECO:0000313" key="7">
    <source>
        <dbReference type="EMBL" id="GCB68092.1"/>
    </source>
</evidence>
<comment type="subunit">
    <text evidence="3">Directly interacts with SKP1 and CUL1.</text>
</comment>
<dbReference type="PROSITE" id="PS50181">
    <property type="entry name" value="FBOX"/>
    <property type="match status" value="1"/>
</dbReference>
<comment type="caution">
    <text evidence="7">The sequence shown here is derived from an EMBL/GenBank/DDBJ whole genome shotgun (WGS) entry which is preliminary data.</text>
</comment>
<keyword evidence="8" id="KW-1185">Reference proteome</keyword>
<evidence type="ECO:0000256" key="3">
    <source>
        <dbReference type="ARBA" id="ARBA00062469"/>
    </source>
</evidence>
<protein>
    <recommendedName>
        <fullName evidence="4">F-box/LRR-repeat protein 8</fullName>
    </recommendedName>
    <alternativeName>
        <fullName evidence="5">F-box and leucine-rich repeat protein 8</fullName>
    </alternativeName>
</protein>
<evidence type="ECO:0000256" key="4">
    <source>
        <dbReference type="ARBA" id="ARBA00070268"/>
    </source>
</evidence>
<dbReference type="InterPro" id="IPR001810">
    <property type="entry name" value="F-box_dom"/>
</dbReference>
<proteinExistence type="predicted"/>
<dbReference type="Pfam" id="PF12937">
    <property type="entry name" value="F-box-like"/>
    <property type="match status" value="1"/>
</dbReference>
<feature type="domain" description="F-box" evidence="6">
    <location>
        <begin position="1"/>
        <end position="43"/>
    </location>
</feature>
<dbReference type="PANTHER" id="PTHR20933">
    <property type="entry name" value="F-BOX ONLY PROTEIN 33"/>
    <property type="match status" value="1"/>
</dbReference>
<dbReference type="SMART" id="SM00256">
    <property type="entry name" value="FBOX"/>
    <property type="match status" value="1"/>
</dbReference>
<accession>A0A401P4P4</accession>
<dbReference type="InterPro" id="IPR032675">
    <property type="entry name" value="LRR_dom_sf"/>
</dbReference>
<dbReference type="SUPFAM" id="SSF81383">
    <property type="entry name" value="F-box domain"/>
    <property type="match status" value="1"/>
</dbReference>